<evidence type="ECO:0000313" key="4">
    <source>
        <dbReference type="Proteomes" id="UP000823749"/>
    </source>
</evidence>
<dbReference type="AlphaFoldDB" id="A0AAV6J988"/>
<dbReference type="Proteomes" id="UP000823749">
    <property type="component" value="Chromosome 8"/>
</dbReference>
<feature type="region of interest" description="Disordered" evidence="1">
    <location>
        <begin position="1"/>
        <end position="67"/>
    </location>
</feature>
<protein>
    <submittedName>
        <fullName evidence="3">Uncharacterized protein</fullName>
    </submittedName>
</protein>
<dbReference type="EMBL" id="JACTNZ010000012">
    <property type="protein sequence ID" value="KAG5523121.1"/>
    <property type="molecule type" value="Genomic_DNA"/>
</dbReference>
<name>A0AAV6J988_9ERIC</name>
<gene>
    <name evidence="3" type="ORF">RHGRI_024050</name>
    <name evidence="2" type="ORF">RHGRI_035061</name>
</gene>
<evidence type="ECO:0000313" key="3">
    <source>
        <dbReference type="EMBL" id="KAG5536488.1"/>
    </source>
</evidence>
<evidence type="ECO:0000313" key="2">
    <source>
        <dbReference type="EMBL" id="KAG5523121.1"/>
    </source>
</evidence>
<proteinExistence type="predicted"/>
<reference evidence="3" key="1">
    <citation type="submission" date="2020-08" db="EMBL/GenBank/DDBJ databases">
        <title>Plant Genome Project.</title>
        <authorList>
            <person name="Zhang R.-G."/>
        </authorList>
    </citation>
    <scope>NUCLEOTIDE SEQUENCE</scope>
    <source>
        <strain evidence="3">WSP0</strain>
        <tissue evidence="3">Leaf</tissue>
    </source>
</reference>
<dbReference type="Proteomes" id="UP000823749">
    <property type="component" value="Chromosome 12"/>
</dbReference>
<accession>A0AAV6J988</accession>
<comment type="caution">
    <text evidence="3">The sequence shown here is derived from an EMBL/GenBank/DDBJ whole genome shotgun (WGS) entry which is preliminary data.</text>
</comment>
<organism evidence="3 4">
    <name type="scientific">Rhododendron griersonianum</name>
    <dbReference type="NCBI Taxonomy" id="479676"/>
    <lineage>
        <taxon>Eukaryota</taxon>
        <taxon>Viridiplantae</taxon>
        <taxon>Streptophyta</taxon>
        <taxon>Embryophyta</taxon>
        <taxon>Tracheophyta</taxon>
        <taxon>Spermatophyta</taxon>
        <taxon>Magnoliopsida</taxon>
        <taxon>eudicotyledons</taxon>
        <taxon>Gunneridae</taxon>
        <taxon>Pentapetalae</taxon>
        <taxon>asterids</taxon>
        <taxon>Ericales</taxon>
        <taxon>Ericaceae</taxon>
        <taxon>Ericoideae</taxon>
        <taxon>Rhodoreae</taxon>
        <taxon>Rhododendron</taxon>
    </lineage>
</organism>
<keyword evidence="4" id="KW-1185">Reference proteome</keyword>
<evidence type="ECO:0000256" key="1">
    <source>
        <dbReference type="SAM" id="MobiDB-lite"/>
    </source>
</evidence>
<sequence>MSPLLQHQQKLHIAPPHGLNMIPQTGGGGNGSENQLVKQQRQRPQSFQQSGNRHHTQQRQRTEPCSTTKAFNATSFSKYVPFSTKDVFWSTKPFIKASPAGCSQISNGSPVHSQMDVLHASLYEDVVICYDGTVRNVCNNSIIQFEYETKPRAKNIFAAGEPGAAIHIQSLVLELSSRSQLLPKTCGQVWRLSGHSEVGQEDNIRACSMGTH</sequence>
<dbReference type="Gene3D" id="6.20.50.80">
    <property type="match status" value="1"/>
</dbReference>
<dbReference type="EMBL" id="JACTNZ010000008">
    <property type="protein sequence ID" value="KAG5536488.1"/>
    <property type="molecule type" value="Genomic_DNA"/>
</dbReference>